<name>A0ABT8ESD1_9ACTN</name>
<dbReference type="SUPFAM" id="SSF52440">
    <property type="entry name" value="PreATP-grasp domain"/>
    <property type="match status" value="1"/>
</dbReference>
<dbReference type="EMBL" id="JAUHJR010000002">
    <property type="protein sequence ID" value="MDN4161029.1"/>
    <property type="molecule type" value="Genomic_DNA"/>
</dbReference>
<keyword evidence="3" id="KW-0547">Nucleotide-binding</keyword>
<sequence length="426" mass="48019">MWRHRARPRPDWERLVTEQGLVYPTTDKPDGTTVPYWNEAAWYELTMDEVEMLEAATEELWAMCVDAAGHMAATMTDERLGLPPGTLGLVRESIAREDPAIYARFDLAYGADGSVKMLEVNGDTATGLVETGVAQWRWVEDVMTDVDQWNSVHDRLVNAWRRLLNYGALGDGRVHFLFDLGEEGSYDGGEMEMTVAYLMDCAVQAGIDAYAQPIAQVGWNPDAREFRDAHDRPIRTAFKLYPWEQMLGEEFGRLVVDGAERQPVRWFEPAWKVLLSTKAILPVLWERNPGHRLLLPAWFDEPRDLEEWVAKPLHGREGDNIRIHLADGYETRMPGVYGDEGWVYQGYTQLPVYEGNHVVLGSWIVDGQAAGMIVRESDGPVTDYFSRVVPHAISDALSPDDAQVQAWILDRVPADAPRLPPAGGAR</sequence>
<dbReference type="Proteomes" id="UP001168537">
    <property type="component" value="Unassembled WGS sequence"/>
</dbReference>
<keyword evidence="2" id="KW-0479">Metal-binding</keyword>
<comment type="caution">
    <text evidence="7">The sequence shown here is derived from an EMBL/GenBank/DDBJ whole genome shotgun (WGS) entry which is preliminary data.</text>
</comment>
<organism evidence="7 8">
    <name type="scientific">Nocardioides abyssi</name>
    <dbReference type="NCBI Taxonomy" id="3058370"/>
    <lineage>
        <taxon>Bacteria</taxon>
        <taxon>Bacillati</taxon>
        <taxon>Actinomycetota</taxon>
        <taxon>Actinomycetes</taxon>
        <taxon>Propionibacteriales</taxon>
        <taxon>Nocardioidaceae</taxon>
        <taxon>Nocardioides</taxon>
    </lineage>
</organism>
<dbReference type="Pfam" id="PF03738">
    <property type="entry name" value="GSP_synth"/>
    <property type="match status" value="1"/>
</dbReference>
<dbReference type="InterPro" id="IPR016185">
    <property type="entry name" value="PreATP-grasp_dom_sf"/>
</dbReference>
<proteinExistence type="predicted"/>
<evidence type="ECO:0000313" key="8">
    <source>
        <dbReference type="Proteomes" id="UP001168537"/>
    </source>
</evidence>
<evidence type="ECO:0000256" key="2">
    <source>
        <dbReference type="ARBA" id="ARBA00022723"/>
    </source>
</evidence>
<evidence type="ECO:0000259" key="6">
    <source>
        <dbReference type="Pfam" id="PF03738"/>
    </source>
</evidence>
<dbReference type="InterPro" id="IPR005494">
    <property type="entry name" value="GSPS_pre-ATP-grasp-like_dom"/>
</dbReference>
<reference evidence="7" key="1">
    <citation type="submission" date="2023-06" db="EMBL/GenBank/DDBJ databases">
        <title>Draft genome sequence of Nocardioides sp. SOB72.</title>
        <authorList>
            <person name="Zhang G."/>
        </authorList>
    </citation>
    <scope>NUCLEOTIDE SEQUENCE</scope>
    <source>
        <strain evidence="7">SOB72</strain>
    </source>
</reference>
<keyword evidence="8" id="KW-1185">Reference proteome</keyword>
<dbReference type="SUPFAM" id="SSF56059">
    <property type="entry name" value="Glutathione synthetase ATP-binding domain-like"/>
    <property type="match status" value="1"/>
</dbReference>
<dbReference type="Gene3D" id="3.30.1490.330">
    <property type="match status" value="1"/>
</dbReference>
<evidence type="ECO:0000256" key="1">
    <source>
        <dbReference type="ARBA" id="ARBA00022598"/>
    </source>
</evidence>
<keyword evidence="4" id="KW-0067">ATP-binding</keyword>
<protein>
    <submittedName>
        <fullName evidence="7">Glutathionylspermidine synthase family protein</fullName>
    </submittedName>
</protein>
<accession>A0ABT8ESD1</accession>
<gene>
    <name evidence="7" type="ORF">QWY29_06640</name>
</gene>
<dbReference type="RefSeq" id="WP_300959909.1">
    <property type="nucleotide sequence ID" value="NZ_JAUHJR010000002.1"/>
</dbReference>
<evidence type="ECO:0000256" key="4">
    <source>
        <dbReference type="ARBA" id="ARBA00022840"/>
    </source>
</evidence>
<evidence type="ECO:0000256" key="3">
    <source>
        <dbReference type="ARBA" id="ARBA00022741"/>
    </source>
</evidence>
<evidence type="ECO:0000313" key="7">
    <source>
        <dbReference type="EMBL" id="MDN4161029.1"/>
    </source>
</evidence>
<feature type="domain" description="Glutathionylspermidine synthase pre-ATP-grasp-like" evidence="6">
    <location>
        <begin position="12"/>
        <end position="393"/>
    </location>
</feature>
<evidence type="ECO:0000256" key="5">
    <source>
        <dbReference type="ARBA" id="ARBA00022842"/>
    </source>
</evidence>
<keyword evidence="5" id="KW-0460">Magnesium</keyword>
<keyword evidence="1" id="KW-0436">Ligase</keyword>